<proteinExistence type="predicted"/>
<dbReference type="InterPro" id="IPR001647">
    <property type="entry name" value="HTH_TetR"/>
</dbReference>
<evidence type="ECO:0000259" key="3">
    <source>
        <dbReference type="PROSITE" id="PS50977"/>
    </source>
</evidence>
<name>A0A7I0HLL6_9LEPT</name>
<evidence type="ECO:0000313" key="5">
    <source>
        <dbReference type="Proteomes" id="UP000297641"/>
    </source>
</evidence>
<keyword evidence="1 2" id="KW-0238">DNA-binding</keyword>
<dbReference type="GO" id="GO:0003677">
    <property type="term" value="F:DNA binding"/>
    <property type="evidence" value="ECO:0007669"/>
    <property type="project" value="UniProtKB-UniRule"/>
</dbReference>
<protein>
    <submittedName>
        <fullName evidence="4">TetR/AcrR family transcriptional regulator</fullName>
    </submittedName>
</protein>
<dbReference type="Pfam" id="PF00440">
    <property type="entry name" value="TetR_N"/>
    <property type="match status" value="1"/>
</dbReference>
<comment type="caution">
    <text evidence="4">The sequence shown here is derived from an EMBL/GenBank/DDBJ whole genome shotgun (WGS) entry which is preliminary data.</text>
</comment>
<dbReference type="Proteomes" id="UP000297641">
    <property type="component" value="Unassembled WGS sequence"/>
</dbReference>
<accession>A0A7I0HLL6</accession>
<dbReference type="AlphaFoldDB" id="A0A7I0HLL6"/>
<sequence length="184" mass="21536">MKEKITNHALRMLKKDGLKSFSMRKLAENLSIDPMTIYYYFKNKDHLMAELVEVVFRKFHEGLRLDEGIGKQEEKLKTALIEYRSFFIQYIDLSLYLIQSPNQEYPAVKNLNDLFLDLILALNPCENPELTRDILIDFIHGNALSASNHVRKRASVSTNQFLLGQFRKSLNLLCSRLFYNTRLT</sequence>
<reference evidence="4 5" key="1">
    <citation type="journal article" date="2019" name="PLoS Negl. Trop. Dis.">
        <title>Revisiting the worldwide diversity of Leptospira species in the environment.</title>
        <authorList>
            <person name="Vincent A.T."/>
            <person name="Schiettekatte O."/>
            <person name="Bourhy P."/>
            <person name="Veyrier F.J."/>
            <person name="Picardeau M."/>
        </authorList>
    </citation>
    <scope>NUCLEOTIDE SEQUENCE [LARGE SCALE GENOMIC DNA]</scope>
    <source>
        <strain evidence="4 5">201800273</strain>
    </source>
</reference>
<organism evidence="4 5">
    <name type="scientific">Leptospira bouyouniensis</name>
    <dbReference type="NCBI Taxonomy" id="2484911"/>
    <lineage>
        <taxon>Bacteria</taxon>
        <taxon>Pseudomonadati</taxon>
        <taxon>Spirochaetota</taxon>
        <taxon>Spirochaetia</taxon>
        <taxon>Leptospirales</taxon>
        <taxon>Leptospiraceae</taxon>
        <taxon>Leptospira</taxon>
    </lineage>
</organism>
<feature type="domain" description="HTH tetR-type" evidence="3">
    <location>
        <begin position="1"/>
        <end position="59"/>
    </location>
</feature>
<dbReference type="SUPFAM" id="SSF46689">
    <property type="entry name" value="Homeodomain-like"/>
    <property type="match status" value="1"/>
</dbReference>
<dbReference type="RefSeq" id="WP_135772105.1">
    <property type="nucleotide sequence ID" value="NZ_RQFT01000018.1"/>
</dbReference>
<evidence type="ECO:0000313" key="4">
    <source>
        <dbReference type="EMBL" id="TGL00841.1"/>
    </source>
</evidence>
<dbReference type="InterPro" id="IPR009057">
    <property type="entry name" value="Homeodomain-like_sf"/>
</dbReference>
<evidence type="ECO:0000256" key="2">
    <source>
        <dbReference type="PROSITE-ProRule" id="PRU00335"/>
    </source>
</evidence>
<dbReference type="EMBL" id="RQFT01000018">
    <property type="protein sequence ID" value="TGL00841.1"/>
    <property type="molecule type" value="Genomic_DNA"/>
</dbReference>
<gene>
    <name evidence="4" type="ORF">EHQ43_19480</name>
</gene>
<evidence type="ECO:0000256" key="1">
    <source>
        <dbReference type="ARBA" id="ARBA00023125"/>
    </source>
</evidence>
<feature type="DNA-binding region" description="H-T-H motif" evidence="2">
    <location>
        <begin position="22"/>
        <end position="41"/>
    </location>
</feature>
<dbReference type="PROSITE" id="PS50977">
    <property type="entry name" value="HTH_TETR_2"/>
    <property type="match status" value="1"/>
</dbReference>
<dbReference type="Gene3D" id="1.10.357.10">
    <property type="entry name" value="Tetracycline Repressor, domain 2"/>
    <property type="match status" value="1"/>
</dbReference>